<organism evidence="1 2">
    <name type="scientific">Actinorhabdospora filicis</name>
    <dbReference type="NCBI Taxonomy" id="1785913"/>
    <lineage>
        <taxon>Bacteria</taxon>
        <taxon>Bacillati</taxon>
        <taxon>Actinomycetota</taxon>
        <taxon>Actinomycetes</taxon>
        <taxon>Micromonosporales</taxon>
        <taxon>Micromonosporaceae</taxon>
        <taxon>Actinorhabdospora</taxon>
    </lineage>
</organism>
<dbReference type="AlphaFoldDB" id="A0A9W6WBU3"/>
<dbReference type="EMBL" id="BSTX01000002">
    <property type="protein sequence ID" value="GLZ79070.1"/>
    <property type="molecule type" value="Genomic_DNA"/>
</dbReference>
<protein>
    <submittedName>
        <fullName evidence="1">Uncharacterized protein</fullName>
    </submittedName>
</protein>
<name>A0A9W6WBU3_9ACTN</name>
<evidence type="ECO:0000313" key="1">
    <source>
        <dbReference type="EMBL" id="GLZ79070.1"/>
    </source>
</evidence>
<reference evidence="1" key="1">
    <citation type="submission" date="2023-03" db="EMBL/GenBank/DDBJ databases">
        <title>Actinorhabdospora filicis NBRC 111898.</title>
        <authorList>
            <person name="Ichikawa N."/>
            <person name="Sato H."/>
            <person name="Tonouchi N."/>
        </authorList>
    </citation>
    <scope>NUCLEOTIDE SEQUENCE</scope>
    <source>
        <strain evidence="1">NBRC 111898</strain>
    </source>
</reference>
<sequence>MFTVPDRRITKVPEDASDLAGFEVWRWKVWASPLVRALDARFFPRLDGADLWVEPEDLDAFGAECALLRRWLDLIAEASGVRAEDVGLRLAHIEAAVERARGIGGGVVVW</sequence>
<keyword evidence="2" id="KW-1185">Reference proteome</keyword>
<evidence type="ECO:0000313" key="2">
    <source>
        <dbReference type="Proteomes" id="UP001165079"/>
    </source>
</evidence>
<comment type="caution">
    <text evidence="1">The sequence shown here is derived from an EMBL/GenBank/DDBJ whole genome shotgun (WGS) entry which is preliminary data.</text>
</comment>
<dbReference type="Proteomes" id="UP001165079">
    <property type="component" value="Unassembled WGS sequence"/>
</dbReference>
<proteinExistence type="predicted"/>
<accession>A0A9W6WBU3</accession>
<gene>
    <name evidence="1" type="ORF">Afil01_38770</name>
</gene>